<reference evidence="3" key="1">
    <citation type="submission" date="2021-01" db="EMBL/GenBank/DDBJ databases">
        <authorList>
            <person name="Corre E."/>
            <person name="Pelletier E."/>
            <person name="Niang G."/>
            <person name="Scheremetjew M."/>
            <person name="Finn R."/>
            <person name="Kale V."/>
            <person name="Holt S."/>
            <person name="Cochrane G."/>
            <person name="Meng A."/>
            <person name="Brown T."/>
            <person name="Cohen L."/>
        </authorList>
    </citation>
    <scope>NUCLEOTIDE SEQUENCE</scope>
    <source>
        <strain evidence="3">MM31A-1</strain>
    </source>
</reference>
<evidence type="ECO:0008006" key="5">
    <source>
        <dbReference type="Google" id="ProtNLM"/>
    </source>
</evidence>
<keyword evidence="1" id="KW-1133">Transmembrane helix</keyword>
<name>A0A6S8T106_9STRA</name>
<keyword evidence="1" id="KW-0812">Transmembrane</keyword>
<evidence type="ECO:0000256" key="2">
    <source>
        <dbReference type="SAM" id="SignalP"/>
    </source>
</evidence>
<feature type="chain" id="PRO_5036393532" description="PSII 6.1 kDa protein" evidence="2">
    <location>
        <begin position="18"/>
        <end position="120"/>
    </location>
</feature>
<feature type="signal peptide" evidence="2">
    <location>
        <begin position="1"/>
        <end position="17"/>
    </location>
</feature>
<protein>
    <recommendedName>
        <fullName evidence="5">PSII 6.1 kDa protein</fullName>
    </recommendedName>
</protein>
<dbReference type="EMBL" id="HBIO01008284">
    <property type="protein sequence ID" value="CAE0461475.1"/>
    <property type="molecule type" value="Transcribed_RNA"/>
</dbReference>
<evidence type="ECO:0000313" key="4">
    <source>
        <dbReference type="EMBL" id="CAE0461475.1"/>
    </source>
</evidence>
<evidence type="ECO:0000256" key="1">
    <source>
        <dbReference type="SAM" id="Phobius"/>
    </source>
</evidence>
<dbReference type="CDD" id="cd23696">
    <property type="entry name" value="PsbW"/>
    <property type="match status" value="1"/>
</dbReference>
<accession>A0A6S8T106</accession>
<organism evidence="3">
    <name type="scientific">Chaetoceros debilis</name>
    <dbReference type="NCBI Taxonomy" id="122233"/>
    <lineage>
        <taxon>Eukaryota</taxon>
        <taxon>Sar</taxon>
        <taxon>Stramenopiles</taxon>
        <taxon>Ochrophyta</taxon>
        <taxon>Bacillariophyta</taxon>
        <taxon>Coscinodiscophyceae</taxon>
        <taxon>Chaetocerotophycidae</taxon>
        <taxon>Chaetocerotales</taxon>
        <taxon>Chaetocerotaceae</taxon>
        <taxon>Chaetoceros</taxon>
    </lineage>
</organism>
<keyword evidence="2" id="KW-0732">Signal</keyword>
<evidence type="ECO:0000313" key="3">
    <source>
        <dbReference type="EMBL" id="CAE0461474.1"/>
    </source>
</evidence>
<sequence length="120" mass="12941">MTRIIFAFLCIISMASAFVTPQAASFGVTNTALEASKRPIFAAAAGMVPAIISSSAALATDGTNEWFGVDDIRLLVVLFLGHFAILSLYLAQYSDAEEDDDFFGEIDYGAVDRGDQKELY</sequence>
<feature type="transmembrane region" description="Helical" evidence="1">
    <location>
        <begin position="41"/>
        <end position="60"/>
    </location>
</feature>
<gene>
    <name evidence="3" type="ORF">CDEB00056_LOCUS6315</name>
    <name evidence="4" type="ORF">CDEB00056_LOCUS6316</name>
</gene>
<keyword evidence="1" id="KW-0472">Membrane</keyword>
<feature type="transmembrane region" description="Helical" evidence="1">
    <location>
        <begin position="72"/>
        <end position="91"/>
    </location>
</feature>
<dbReference type="EMBL" id="HBIO01008283">
    <property type="protein sequence ID" value="CAE0461474.1"/>
    <property type="molecule type" value="Transcribed_RNA"/>
</dbReference>
<dbReference type="AlphaFoldDB" id="A0A6S8T106"/>
<proteinExistence type="predicted"/>